<evidence type="ECO:0000259" key="1">
    <source>
        <dbReference type="Pfam" id="PF10671"/>
    </source>
</evidence>
<sequence>MTWVATRGQTLRQVLDRWTRAAGWVLAWPEDGDYDIMADASFGGSIADAAECLVNAFASATPPPWAKIYETNRVIVVEAPAPEAWQ</sequence>
<gene>
    <name evidence="2" type="ORF">SAMN05428998_10943</name>
</gene>
<dbReference type="Proteomes" id="UP000192917">
    <property type="component" value="Unassembled WGS sequence"/>
</dbReference>
<name>A0A1Y6BYM6_9PROT</name>
<reference evidence="2 3" key="1">
    <citation type="submission" date="2017-04" db="EMBL/GenBank/DDBJ databases">
        <authorList>
            <person name="Afonso C.L."/>
            <person name="Miller P.J."/>
            <person name="Scott M.A."/>
            <person name="Spackman E."/>
            <person name="Goraichik I."/>
            <person name="Dimitrov K.M."/>
            <person name="Suarez D.L."/>
            <person name="Swayne D.E."/>
        </authorList>
    </citation>
    <scope>NUCLEOTIDE SEQUENCE [LARGE SCALE GENOMIC DNA]</scope>
    <source>
        <strain evidence="2 3">USBA 355</strain>
    </source>
</reference>
<dbReference type="InterPro" id="IPR018927">
    <property type="entry name" value="Pilus_synth_Q_C"/>
</dbReference>
<dbReference type="STRING" id="560819.SAMN05428998_10943"/>
<dbReference type="Gene3D" id="3.55.50.70">
    <property type="match status" value="1"/>
</dbReference>
<keyword evidence="3" id="KW-1185">Reference proteome</keyword>
<organism evidence="2 3">
    <name type="scientific">Tistlia consotensis USBA 355</name>
    <dbReference type="NCBI Taxonomy" id="560819"/>
    <lineage>
        <taxon>Bacteria</taxon>
        <taxon>Pseudomonadati</taxon>
        <taxon>Pseudomonadota</taxon>
        <taxon>Alphaproteobacteria</taxon>
        <taxon>Rhodospirillales</taxon>
        <taxon>Rhodovibrionaceae</taxon>
        <taxon>Tistlia</taxon>
    </lineage>
</organism>
<evidence type="ECO:0000313" key="2">
    <source>
        <dbReference type="EMBL" id="SMF26949.1"/>
    </source>
</evidence>
<dbReference type="AlphaFoldDB" id="A0A1Y6BYM6"/>
<evidence type="ECO:0000313" key="3">
    <source>
        <dbReference type="Proteomes" id="UP000192917"/>
    </source>
</evidence>
<dbReference type="Pfam" id="PF10671">
    <property type="entry name" value="TcpQ"/>
    <property type="match status" value="1"/>
</dbReference>
<protein>
    <submittedName>
        <fullName evidence="2">Toxin co-regulated pilus biosynthesis protein Q</fullName>
    </submittedName>
</protein>
<accession>A0A1Y6BYM6</accession>
<dbReference type="EMBL" id="FWZX01000009">
    <property type="protein sequence ID" value="SMF26949.1"/>
    <property type="molecule type" value="Genomic_DNA"/>
</dbReference>
<feature type="domain" description="Toxin co-regulated pilus biosynthesis protein Q C-terminal" evidence="1">
    <location>
        <begin position="2"/>
        <end position="78"/>
    </location>
</feature>
<proteinExistence type="predicted"/>
<dbReference type="RefSeq" id="WP_159460208.1">
    <property type="nucleotide sequence ID" value="NZ_FWZX01000009.1"/>
</dbReference>